<evidence type="ECO:0000256" key="3">
    <source>
        <dbReference type="ARBA" id="ARBA00022692"/>
    </source>
</evidence>
<evidence type="ECO:0000313" key="13">
    <source>
        <dbReference type="Proteomes" id="UP000237246"/>
    </source>
</evidence>
<proteinExistence type="predicted"/>
<keyword evidence="8" id="KW-0675">Receptor</keyword>
<evidence type="ECO:0000256" key="11">
    <source>
        <dbReference type="SAM" id="Phobius"/>
    </source>
</evidence>
<evidence type="ECO:0000256" key="2">
    <source>
        <dbReference type="ARBA" id="ARBA00022475"/>
    </source>
</evidence>
<evidence type="ECO:0000256" key="6">
    <source>
        <dbReference type="ARBA" id="ARBA00023040"/>
    </source>
</evidence>
<organism evidence="12 13">
    <name type="scientific">Bambusicola thoracicus</name>
    <name type="common">Chinese bamboo-partridge</name>
    <name type="synonym">Perdix thoracica</name>
    <dbReference type="NCBI Taxonomy" id="9083"/>
    <lineage>
        <taxon>Eukaryota</taxon>
        <taxon>Metazoa</taxon>
        <taxon>Chordata</taxon>
        <taxon>Craniata</taxon>
        <taxon>Vertebrata</taxon>
        <taxon>Euteleostomi</taxon>
        <taxon>Archelosauria</taxon>
        <taxon>Archosauria</taxon>
        <taxon>Dinosauria</taxon>
        <taxon>Saurischia</taxon>
        <taxon>Theropoda</taxon>
        <taxon>Coelurosauria</taxon>
        <taxon>Aves</taxon>
        <taxon>Neognathae</taxon>
        <taxon>Galloanserae</taxon>
        <taxon>Galliformes</taxon>
        <taxon>Phasianidae</taxon>
        <taxon>Perdicinae</taxon>
        <taxon>Bambusicola</taxon>
    </lineage>
</organism>
<evidence type="ECO:0000256" key="8">
    <source>
        <dbReference type="ARBA" id="ARBA00023170"/>
    </source>
</evidence>
<evidence type="ECO:0000256" key="9">
    <source>
        <dbReference type="ARBA" id="ARBA00023224"/>
    </source>
</evidence>
<dbReference type="PANTHER" id="PTHR26452">
    <property type="entry name" value="OLFACTORY RECEPTOR"/>
    <property type="match status" value="1"/>
</dbReference>
<accession>A0A2P4S6C1</accession>
<comment type="subcellular location">
    <subcellularLocation>
        <location evidence="1">Cell membrane</location>
        <topology evidence="1">Multi-pass membrane protein</topology>
    </subcellularLocation>
</comment>
<dbReference type="InterPro" id="IPR050516">
    <property type="entry name" value="Olfactory_GPCR"/>
</dbReference>
<feature type="region of interest" description="Disordered" evidence="10">
    <location>
        <begin position="197"/>
        <end position="227"/>
    </location>
</feature>
<dbReference type="Proteomes" id="UP000237246">
    <property type="component" value="Unassembled WGS sequence"/>
</dbReference>
<keyword evidence="2" id="KW-1003">Cell membrane</keyword>
<dbReference type="PRINTS" id="PR00245">
    <property type="entry name" value="OLFACTORYR"/>
</dbReference>
<dbReference type="EMBL" id="PPHD01096874">
    <property type="protein sequence ID" value="POI19666.1"/>
    <property type="molecule type" value="Genomic_DNA"/>
</dbReference>
<dbReference type="GO" id="GO:0005886">
    <property type="term" value="C:plasma membrane"/>
    <property type="evidence" value="ECO:0007669"/>
    <property type="project" value="UniProtKB-SubCell"/>
</dbReference>
<keyword evidence="3 11" id="KW-0812">Transmembrane</keyword>
<dbReference type="AlphaFoldDB" id="A0A2P4S6C1"/>
<keyword evidence="7 11" id="KW-0472">Membrane</keyword>
<dbReference type="GO" id="GO:0004984">
    <property type="term" value="F:olfactory receptor activity"/>
    <property type="evidence" value="ECO:0007669"/>
    <property type="project" value="InterPro"/>
</dbReference>
<keyword evidence="4" id="KW-0716">Sensory transduction</keyword>
<feature type="non-terminal residue" evidence="12">
    <location>
        <position position="1"/>
    </location>
</feature>
<comment type="caution">
    <text evidence="12">The sequence shown here is derived from an EMBL/GenBank/DDBJ whole genome shotgun (WGS) entry which is preliminary data.</text>
</comment>
<reference evidence="12 13" key="1">
    <citation type="submission" date="2018-01" db="EMBL/GenBank/DDBJ databases">
        <title>Comparison of the Chinese Bamboo Partridge and Red Junglefowl genome sequences highlights the importance of demography in genome evolution.</title>
        <authorList>
            <person name="Tiley G.P."/>
            <person name="Kimball R.T."/>
            <person name="Braun E.L."/>
            <person name="Burleigh J.G."/>
        </authorList>
    </citation>
    <scope>NUCLEOTIDE SEQUENCE [LARGE SCALE GENOMIC DNA]</scope>
    <source>
        <strain evidence="12">RTK389</strain>
        <tissue evidence="12">Blood</tissue>
    </source>
</reference>
<dbReference type="InterPro" id="IPR000725">
    <property type="entry name" value="Olfact_rcpt"/>
</dbReference>
<dbReference type="GO" id="GO:0004930">
    <property type="term" value="F:G protein-coupled receptor activity"/>
    <property type="evidence" value="ECO:0007669"/>
    <property type="project" value="UniProtKB-KW"/>
</dbReference>
<evidence type="ECO:0000256" key="1">
    <source>
        <dbReference type="ARBA" id="ARBA00004651"/>
    </source>
</evidence>
<dbReference type="SUPFAM" id="SSF81321">
    <property type="entry name" value="Family A G protein-coupled receptor-like"/>
    <property type="match status" value="1"/>
</dbReference>
<feature type="transmembrane region" description="Helical" evidence="11">
    <location>
        <begin position="76"/>
        <end position="95"/>
    </location>
</feature>
<keyword evidence="13" id="KW-1185">Reference proteome</keyword>
<dbReference type="Pfam" id="PF13853">
    <property type="entry name" value="7tm_4"/>
    <property type="match status" value="1"/>
</dbReference>
<keyword evidence="4" id="KW-0552">Olfaction</keyword>
<evidence type="ECO:0008006" key="14">
    <source>
        <dbReference type="Google" id="ProtNLM"/>
    </source>
</evidence>
<evidence type="ECO:0000256" key="4">
    <source>
        <dbReference type="ARBA" id="ARBA00022725"/>
    </source>
</evidence>
<protein>
    <recommendedName>
        <fullName evidence="14">G-protein coupled receptors family 1 profile domain-containing protein</fullName>
    </recommendedName>
</protein>
<evidence type="ECO:0000256" key="10">
    <source>
        <dbReference type="SAM" id="MobiDB-lite"/>
    </source>
</evidence>
<evidence type="ECO:0000256" key="5">
    <source>
        <dbReference type="ARBA" id="ARBA00022989"/>
    </source>
</evidence>
<evidence type="ECO:0000256" key="7">
    <source>
        <dbReference type="ARBA" id="ARBA00023136"/>
    </source>
</evidence>
<keyword evidence="6" id="KW-0297">G-protein coupled receptor</keyword>
<dbReference type="OrthoDB" id="6151005at2759"/>
<gene>
    <name evidence="12" type="ORF">CIB84_016589</name>
</gene>
<keyword evidence="5 11" id="KW-1133">Transmembrane helix</keyword>
<keyword evidence="9" id="KW-0807">Transducer</keyword>
<dbReference type="Gene3D" id="1.20.1070.10">
    <property type="entry name" value="Rhodopsin 7-helix transmembrane proteins"/>
    <property type="match status" value="1"/>
</dbReference>
<sequence>QSCPMTATLPSASPCTTGPCWAAELVPAWQQLPGALGFSVPCCTLPLCQGNAVDRFFCEIPQIPKLSCSKSYLREVGLVVINALVFFGCFVFILFSSVQIFRAVLRMPSEQGRHKALSTCLPHLAVVSPFVSTAMLAYLKPPSISSPSLDLLVSLLYSVVPPAVNPLIYGLRNQELKAAVSSTFFYSIHKMHGSLRGVPSGGATDECRSRAESRSPAATRSSGLGVHGDCSSLPSGSILPSVFETGLLLPRSNGLRQQQEVVFVLLPSFHCHSV</sequence>
<evidence type="ECO:0000313" key="12">
    <source>
        <dbReference type="EMBL" id="POI19666.1"/>
    </source>
</evidence>
<name>A0A2P4S6C1_BAMTH</name>